<evidence type="ECO:0000313" key="2">
    <source>
        <dbReference type="Proteomes" id="UP000424080"/>
    </source>
</evidence>
<dbReference type="Proteomes" id="UP000424080">
    <property type="component" value="Segment"/>
</dbReference>
<name>A0A5S9BZH8_9CAUD</name>
<accession>A0A5S9BZH8</accession>
<proteinExistence type="predicted"/>
<reference evidence="1 2" key="1">
    <citation type="journal article" date="2019" name="Arch. Virol.">
        <title>A novel jumbo Tenacibaculum maritimum lytic phage with head-fiber-like appendages.</title>
        <authorList>
            <person name="Kawato Y."/>
            <person name="Istiqomah I."/>
            <person name="Gaafar A.Y."/>
            <person name="Hanaoka M."/>
            <person name="Ishimaru K."/>
            <person name="Yasuike M."/>
            <person name="Nishiki I."/>
            <person name="Nakamura Y."/>
            <person name="Fujiwara A."/>
            <person name="Nakai T."/>
        </authorList>
    </citation>
    <scope>NUCLEOTIDE SEQUENCE [LARGE SCALE GENOMIC DNA]</scope>
    <source>
        <strain evidence="1 2">PTm5</strain>
    </source>
</reference>
<dbReference type="EMBL" id="AP019525">
    <property type="protein sequence ID" value="BBI90952.1"/>
    <property type="molecule type" value="Genomic_DNA"/>
</dbReference>
<protein>
    <submittedName>
        <fullName evidence="1">Uncharacterized protein</fullName>
    </submittedName>
</protein>
<evidence type="ECO:0000313" key="1">
    <source>
        <dbReference type="EMBL" id="BBI90952.1"/>
    </source>
</evidence>
<organism evidence="1 2">
    <name type="scientific">Tenacibaculum phage PTm5</name>
    <dbReference type="NCBI Taxonomy" id="2547426"/>
    <lineage>
        <taxon>Viruses</taxon>
        <taxon>Duplodnaviria</taxon>
        <taxon>Heunggongvirae</taxon>
        <taxon>Uroviricota</taxon>
        <taxon>Caudoviricetes</taxon>
        <taxon>Shirahamavirus</taxon>
        <taxon>Shirahamavirus PTm1</taxon>
    </lineage>
</organism>
<sequence>MNKRYTIYDYIDYTDGFFTPSDESTVPKRVNPKKDLIIRPYEEILLSESGEVNEIVHWDSPEKNVPLLHEFISYERDKVGTRTKGLALTQTKVLKWYYHDEETSSYSLDEDVNNHKTLIKDYSKGAVVDSQGNKLPTAEQTSEWKRKSQNVISYMLTNEVAGTLIDQAVFQLFDNIMVDIQKWQNNPVSTAFMDAVNEKKGGFELQLSPTVKLNIWDINVSRNPEKQYSLQYFMQERLRAIMNDVKSPV</sequence>